<evidence type="ECO:0000259" key="1">
    <source>
        <dbReference type="Pfam" id="PF10433"/>
    </source>
</evidence>
<dbReference type="Gene3D" id="2.130.10.10">
    <property type="entry name" value="YVTN repeat-like/Quinoprotein amine dehydrogenase"/>
    <property type="match status" value="2"/>
</dbReference>
<comment type="caution">
    <text evidence="2">The sequence shown here is derived from an EMBL/GenBank/DDBJ whole genome shotgun (WGS) entry which is preliminary data.</text>
</comment>
<dbReference type="OrthoDB" id="20774at2759"/>
<evidence type="ECO:0000313" key="2">
    <source>
        <dbReference type="EMBL" id="KAH7327908.1"/>
    </source>
</evidence>
<dbReference type="InterPro" id="IPR050358">
    <property type="entry name" value="RSE1/DDB1/CFT1"/>
</dbReference>
<dbReference type="Pfam" id="PF10433">
    <property type="entry name" value="Beta-prop_RSE1_1st"/>
    <property type="match status" value="1"/>
</dbReference>
<keyword evidence="3" id="KW-1185">Reference proteome</keyword>
<dbReference type="EMBL" id="JAGPNK010000001">
    <property type="protein sequence ID" value="KAH7327908.1"/>
    <property type="molecule type" value="Genomic_DNA"/>
</dbReference>
<evidence type="ECO:0000313" key="3">
    <source>
        <dbReference type="Proteomes" id="UP000813444"/>
    </source>
</evidence>
<protein>
    <submittedName>
        <fullName evidence="2">Thermotolerance protein</fullName>
    </submittedName>
</protein>
<reference evidence="2" key="1">
    <citation type="journal article" date="2021" name="Nat. Commun.">
        <title>Genetic determinants of endophytism in the Arabidopsis root mycobiome.</title>
        <authorList>
            <person name="Mesny F."/>
            <person name="Miyauchi S."/>
            <person name="Thiergart T."/>
            <person name="Pickel B."/>
            <person name="Atanasova L."/>
            <person name="Karlsson M."/>
            <person name="Huettel B."/>
            <person name="Barry K.W."/>
            <person name="Haridas S."/>
            <person name="Chen C."/>
            <person name="Bauer D."/>
            <person name="Andreopoulos W."/>
            <person name="Pangilinan J."/>
            <person name="LaButti K."/>
            <person name="Riley R."/>
            <person name="Lipzen A."/>
            <person name="Clum A."/>
            <person name="Drula E."/>
            <person name="Henrissat B."/>
            <person name="Kohler A."/>
            <person name="Grigoriev I.V."/>
            <person name="Martin F.M."/>
            <person name="Hacquard S."/>
        </authorList>
    </citation>
    <scope>NUCLEOTIDE SEQUENCE</scope>
    <source>
        <strain evidence="2">MPI-CAGE-CH-0235</strain>
    </source>
</reference>
<dbReference type="SUPFAM" id="SSF69322">
    <property type="entry name" value="Tricorn protease domain 2"/>
    <property type="match status" value="1"/>
</dbReference>
<dbReference type="PANTHER" id="PTHR10644">
    <property type="entry name" value="DNA REPAIR/RNA PROCESSING CPSF FAMILY"/>
    <property type="match status" value="1"/>
</dbReference>
<organism evidence="2 3">
    <name type="scientific">Stachybotrys elegans</name>
    <dbReference type="NCBI Taxonomy" id="80388"/>
    <lineage>
        <taxon>Eukaryota</taxon>
        <taxon>Fungi</taxon>
        <taxon>Dikarya</taxon>
        <taxon>Ascomycota</taxon>
        <taxon>Pezizomycotina</taxon>
        <taxon>Sordariomycetes</taxon>
        <taxon>Hypocreomycetidae</taxon>
        <taxon>Hypocreales</taxon>
        <taxon>Stachybotryaceae</taxon>
        <taxon>Stachybotrys</taxon>
    </lineage>
</organism>
<gene>
    <name evidence="2" type="ORF">B0I35DRAFT_472677</name>
</gene>
<name>A0A8K0T0B3_9HYPO</name>
<dbReference type="InterPro" id="IPR015943">
    <property type="entry name" value="WD40/YVTN_repeat-like_dom_sf"/>
</dbReference>
<dbReference type="InterPro" id="IPR018846">
    <property type="entry name" value="Beta-prop_RSE1/DDB1/CPSF1_1st"/>
</dbReference>
<feature type="domain" description="RSE1/DDB1/CPSF1 first beta-propeller" evidence="1">
    <location>
        <begin position="56"/>
        <end position="467"/>
    </location>
</feature>
<proteinExistence type="predicted"/>
<sequence>MAFETSVLRDGQWVTETVNVEAALRASMAQPVLEAPPAQPPSCGVMSKTIVESPIIRWVLPVLLRSKQHNDVAFVGTNYVQISEVDSEGQVHEVLRKDDFDVRIRNAVVLGQGLDHSIEEDGPEDLIKLEEPTQQSQEFSRSSESAGQTRHFPPQFLALILETGDLVFLFIRVRLDGQLEFVTARHRHVANLEFLGHEFSVDPSSRYLAAASVGGALVVYHLRSMSDLAAQYSREGTIDPIKSFRIRIVNAVIHKLEFLYPRPQDNYHIILLLYVVRRENLAPNPVSRLVVYDWEEGDSLEQVLAAEKVGIRLPEELTPPMLLIPLRFQSAFFFVSEDYIGIVKRVLSGSPIIETSHTAPPGPTELFHGLGNPLWTAWSRPFRRKKYFERTDIIFLAREDGAIIHVEIDSADVSPTVSNAGCVSANINTAFVATFDRFSDVLIIGGDSGPGGVWRLAPRKDLEQVAVIPNWSPVVDAATSTDLSSWDSPVEDSIVNSRKKRAVSTPISKPGIIYSTSGRGENGCIVEWRKGIQARIGLDIETEELIRHSWVFSSDEYPIEGLLVLLAVPQSTVALHFSEDLAQANALSAEETPFDLGSSTLCATCTPSRTVVQVTETAVTLIDNNAQSVRFQLADILSEGDLIGHEAFCSDNIIMVYTLQDQLSQLHTLKIEGLTVTHVSSWDPGHTVTSLSLFSHLQRQYAVASFILDDSPIVSIHFLDGTSVASITLDPTQEDGFVHGEAGDGGARLEALTSICMVGETRDGVHLIAGTRCGHVVTIRLSDETSPPVAWQAEKLGLMPVTVFAMNDDSQGGRAAFACCDNRAILMRNPDKGTYAFKTKDIIWPTDSNDSSIAPPAVHSLHNLRHSLYREPGHMSLLLIAGSRMLFTDVWPQSTAVPRCIPVGGTPTRVLYSKAWQCLVVGLSRHGQTTLAFIDPKSGESVATPTDQDKKPRDFISGLGFRNDKIYGLYEWLYVKDGRTFAFIVVTTKGGHLLVVSLEAAESQPTSTFPLGQLRYWTRLKEKFNMPIMAIAGSADGILFSVGNVLHWYVVDLVEKRLKPVKKLAMGSTVTALRMSEGKIFALTAKESLQVVDHQAEWSESGIDRVGNTRERSSTMAVLHSDSVARSAMHMIDVGDATDNVTKWPIMLVSDAMCGIAGVWADWGWRNQPCKVIFEGVLPVTVRRFLRVRSRPPWTTQQRAKYQCLPSATNGAEILGVAVGGSLQHFTLLGVDLWRFLYFVQQLARRNATLCPFTHMKECRIADFDDMQSDLDPKDKHIDGDLLQRCLDQRGLETLVSAGDGYIKFRSCLDVLTNGAIANSISYSGGEGSARNSEYFALGYDILEFLLEPVL</sequence>
<dbReference type="Proteomes" id="UP000813444">
    <property type="component" value="Unassembled WGS sequence"/>
</dbReference>
<accession>A0A8K0T0B3</accession>